<evidence type="ECO:0000313" key="3">
    <source>
        <dbReference type="Proteomes" id="UP000682892"/>
    </source>
</evidence>
<keyword evidence="1" id="KW-0472">Membrane</keyword>
<feature type="transmembrane region" description="Helical" evidence="1">
    <location>
        <begin position="156"/>
        <end position="175"/>
    </location>
</feature>
<evidence type="ECO:0000256" key="1">
    <source>
        <dbReference type="SAM" id="Phobius"/>
    </source>
</evidence>
<reference evidence="2" key="1">
    <citation type="submission" date="2005-10" db="EMBL/GenBank/DDBJ databases">
        <authorList>
            <person name="Loftus B.J."/>
            <person name="Nene V.M."/>
            <person name="Hannick L.I."/>
            <person name="Bidwell S."/>
            <person name="Haas B."/>
            <person name="Amedeo P."/>
            <person name="Orvis J."/>
            <person name="Wortman J.R."/>
            <person name="White O.R."/>
            <person name="Salzberg S."/>
            <person name="Shumway M."/>
            <person name="Koo H."/>
            <person name="Zhao Y."/>
            <person name="Holmes M."/>
            <person name="Miller J."/>
            <person name="Schatz M."/>
            <person name="Pop M."/>
            <person name="Pai G."/>
            <person name="Utterback T."/>
            <person name="Rogers Y.-H."/>
            <person name="Kravitz S."/>
            <person name="Fraser C.M."/>
        </authorList>
    </citation>
    <scope>NUCLEOTIDE SEQUENCE</scope>
    <source>
        <strain evidence="2">Liverpool</strain>
    </source>
</reference>
<dbReference type="EMBL" id="CH477393">
    <property type="protein sequence ID" value="EAT41916.1"/>
    <property type="molecule type" value="Genomic_DNA"/>
</dbReference>
<accession>Q175Y3</accession>
<dbReference type="Proteomes" id="UP000682892">
    <property type="component" value="Unassembled WGS sequence"/>
</dbReference>
<reference evidence="2" key="2">
    <citation type="journal article" date="2007" name="Science">
        <title>Genome sequence of Aedes aegypti, a major arbovirus vector.</title>
        <authorList>
            <person name="Nene V."/>
            <person name="Wortman J.R."/>
            <person name="Lawson D."/>
            <person name="Haas B."/>
            <person name="Kodira C."/>
            <person name="Tu Z.J."/>
            <person name="Loftus B."/>
            <person name="Xi Z."/>
            <person name="Megy K."/>
            <person name="Grabherr M."/>
            <person name="Ren Q."/>
            <person name="Zdobnov E.M."/>
            <person name="Lobo N.F."/>
            <person name="Campbell K.S."/>
            <person name="Brown S.E."/>
            <person name="Bonaldo M.F."/>
            <person name="Zhu J."/>
            <person name="Sinkins S.P."/>
            <person name="Hogenkamp D.G."/>
            <person name="Amedeo P."/>
            <person name="Arensburger P."/>
            <person name="Atkinson P.W."/>
            <person name="Bidwell S."/>
            <person name="Biedler J."/>
            <person name="Birney E."/>
            <person name="Bruggner R.V."/>
            <person name="Costas J."/>
            <person name="Coy M.R."/>
            <person name="Crabtree J."/>
            <person name="Crawford M."/>
            <person name="Debruyn B."/>
            <person name="Decaprio D."/>
            <person name="Eiglmeier K."/>
            <person name="Eisenstadt E."/>
            <person name="El-Dorry H."/>
            <person name="Gelbart W.M."/>
            <person name="Gomes S.L."/>
            <person name="Hammond M."/>
            <person name="Hannick L.I."/>
            <person name="Hogan J.R."/>
            <person name="Holmes M.H."/>
            <person name="Jaffe D."/>
            <person name="Johnston J.S."/>
            <person name="Kennedy R.C."/>
            <person name="Koo H."/>
            <person name="Kravitz S."/>
            <person name="Kriventseva E.V."/>
            <person name="Kulp D."/>
            <person name="Labutti K."/>
            <person name="Lee E."/>
            <person name="Li S."/>
            <person name="Lovin D.D."/>
            <person name="Mao C."/>
            <person name="Mauceli E."/>
            <person name="Menck C.F."/>
            <person name="Miller J.R."/>
            <person name="Montgomery P."/>
            <person name="Mori A."/>
            <person name="Nascimento A.L."/>
            <person name="Naveira H.F."/>
            <person name="Nusbaum C."/>
            <person name="O'leary S."/>
            <person name="Orvis J."/>
            <person name="Pertea M."/>
            <person name="Quesneville H."/>
            <person name="Reidenbach K.R."/>
            <person name="Rogers Y.H."/>
            <person name="Roth C.W."/>
            <person name="Schneider J.R."/>
            <person name="Schatz M."/>
            <person name="Shumway M."/>
            <person name="Stanke M."/>
            <person name="Stinson E.O."/>
            <person name="Tubio J.M."/>
            <person name="Vanzee J.P."/>
            <person name="Verjovski-Almeida S."/>
            <person name="Werner D."/>
            <person name="White O."/>
            <person name="Wyder S."/>
            <person name="Zeng Q."/>
            <person name="Zhao Q."/>
            <person name="Zhao Y."/>
            <person name="Hill C.A."/>
            <person name="Raikhel A.S."/>
            <person name="Soares M.B."/>
            <person name="Knudson D.L."/>
            <person name="Lee N.H."/>
            <person name="Galagan J."/>
            <person name="Salzberg S.L."/>
            <person name="Paulsen I.T."/>
            <person name="Dimopoulos G."/>
            <person name="Collins F.H."/>
            <person name="Birren B."/>
            <person name="Fraser-Liggett C.M."/>
            <person name="Severson D.W."/>
        </authorList>
    </citation>
    <scope>NUCLEOTIDE SEQUENCE [LARGE SCALE GENOMIC DNA]</scope>
    <source>
        <strain evidence="2">Liverpool</strain>
    </source>
</reference>
<gene>
    <name evidence="2" type="ORF">AaeL_AAEL006483</name>
</gene>
<name>Q175Y3_AEDAE</name>
<dbReference type="PaxDb" id="7159-AAEL006483-PA"/>
<sequence length="176" mass="19251">MHQSEVTPIIRIPLCPLQNLNVERRNMLPMKFIIIVLIGTFFSTVTALECYECFTVEKCNGELKDKVVQCSNATAQNMANLLKGFYPNLTAAFVFNGNYQCAAVKFAPQGSPNVSVMAKGCVFDTKESLCKLESVKPSGDFSCISCNTNKCNSGSVLGLNILLMILMIVLSSSVMK</sequence>
<dbReference type="PhylomeDB" id="Q175Y3"/>
<feature type="transmembrane region" description="Helical" evidence="1">
    <location>
        <begin position="28"/>
        <end position="48"/>
    </location>
</feature>
<reference evidence="2" key="3">
    <citation type="submission" date="2012-09" db="EMBL/GenBank/DDBJ databases">
        <authorList>
            <consortium name="VectorBase"/>
        </authorList>
    </citation>
    <scope>NUCLEOTIDE SEQUENCE</scope>
    <source>
        <strain evidence="2">Liverpool</strain>
    </source>
</reference>
<dbReference type="AlphaFoldDB" id="Q175Y3"/>
<keyword evidence="1" id="KW-0812">Transmembrane</keyword>
<proteinExistence type="predicted"/>
<dbReference type="VEuPathDB" id="VectorBase:AAEL006483"/>
<organism evidence="2 3">
    <name type="scientific">Aedes aegypti</name>
    <name type="common">Yellowfever mosquito</name>
    <name type="synonym">Culex aegypti</name>
    <dbReference type="NCBI Taxonomy" id="7159"/>
    <lineage>
        <taxon>Eukaryota</taxon>
        <taxon>Metazoa</taxon>
        <taxon>Ecdysozoa</taxon>
        <taxon>Arthropoda</taxon>
        <taxon>Hexapoda</taxon>
        <taxon>Insecta</taxon>
        <taxon>Pterygota</taxon>
        <taxon>Neoptera</taxon>
        <taxon>Endopterygota</taxon>
        <taxon>Diptera</taxon>
        <taxon>Nematocera</taxon>
        <taxon>Culicoidea</taxon>
        <taxon>Culicidae</taxon>
        <taxon>Culicinae</taxon>
        <taxon>Aedini</taxon>
        <taxon>Aedes</taxon>
        <taxon>Stegomyia</taxon>
    </lineage>
</organism>
<keyword evidence="1" id="KW-1133">Transmembrane helix</keyword>
<protein>
    <submittedName>
        <fullName evidence="2">AAEL006483-PA</fullName>
    </submittedName>
</protein>
<dbReference type="HOGENOM" id="CLU_1714782_0_0_1"/>
<evidence type="ECO:0000313" key="2">
    <source>
        <dbReference type="EMBL" id="EAT41916.1"/>
    </source>
</evidence>
<dbReference type="OMA" id="TANALEC"/>